<evidence type="ECO:0000313" key="3">
    <source>
        <dbReference type="EMBL" id="SPD33057.1"/>
    </source>
</evidence>
<dbReference type="GO" id="GO:0005886">
    <property type="term" value="C:plasma membrane"/>
    <property type="evidence" value="ECO:0007669"/>
    <property type="project" value="TreeGrafter"/>
</dbReference>
<dbReference type="GO" id="GO:0005524">
    <property type="term" value="F:ATP binding"/>
    <property type="evidence" value="ECO:0007669"/>
    <property type="project" value="InterPro"/>
</dbReference>
<feature type="region of interest" description="Disordered" evidence="1">
    <location>
        <begin position="208"/>
        <end position="242"/>
    </location>
</feature>
<dbReference type="Gene3D" id="1.10.510.10">
    <property type="entry name" value="Transferase(Phosphotransferase) domain 1"/>
    <property type="match status" value="2"/>
</dbReference>
<protein>
    <recommendedName>
        <fullName evidence="2">Protein kinase domain-containing protein</fullName>
    </recommendedName>
</protein>
<dbReference type="GO" id="GO:0009506">
    <property type="term" value="C:plasmodesma"/>
    <property type="evidence" value="ECO:0007669"/>
    <property type="project" value="TreeGrafter"/>
</dbReference>
<feature type="compositionally biased region" description="Polar residues" evidence="1">
    <location>
        <begin position="223"/>
        <end position="242"/>
    </location>
</feature>
<dbReference type="EMBL" id="OIVN01006434">
    <property type="protein sequence ID" value="SPD33057.1"/>
    <property type="molecule type" value="Genomic_DNA"/>
</dbReference>
<dbReference type="SUPFAM" id="SSF56112">
    <property type="entry name" value="Protein kinase-like (PK-like)"/>
    <property type="match status" value="1"/>
</dbReference>
<organism evidence="3">
    <name type="scientific">Fagus sylvatica</name>
    <name type="common">Beechnut</name>
    <dbReference type="NCBI Taxonomy" id="28930"/>
    <lineage>
        <taxon>Eukaryota</taxon>
        <taxon>Viridiplantae</taxon>
        <taxon>Streptophyta</taxon>
        <taxon>Embryophyta</taxon>
        <taxon>Tracheophyta</taxon>
        <taxon>Spermatophyta</taxon>
        <taxon>Magnoliopsida</taxon>
        <taxon>eudicotyledons</taxon>
        <taxon>Gunneridae</taxon>
        <taxon>Pentapetalae</taxon>
        <taxon>rosids</taxon>
        <taxon>fabids</taxon>
        <taxon>Fagales</taxon>
        <taxon>Fagaceae</taxon>
        <taxon>Fagus</taxon>
    </lineage>
</organism>
<gene>
    <name evidence="3" type="ORF">FSB_LOCUS60939</name>
</gene>
<dbReference type="InterPro" id="IPR011009">
    <property type="entry name" value="Kinase-like_dom_sf"/>
</dbReference>
<dbReference type="InterPro" id="IPR000719">
    <property type="entry name" value="Prot_kinase_dom"/>
</dbReference>
<dbReference type="GO" id="GO:0004714">
    <property type="term" value="F:transmembrane receptor protein tyrosine kinase activity"/>
    <property type="evidence" value="ECO:0007669"/>
    <property type="project" value="InterPro"/>
</dbReference>
<feature type="domain" description="Protein kinase" evidence="2">
    <location>
        <begin position="1"/>
        <end position="242"/>
    </location>
</feature>
<dbReference type="PANTHER" id="PTHR27003:SF451">
    <property type="entry name" value="PROTEIN KINASE DOMAIN-CONTAINING PROTEIN"/>
    <property type="match status" value="1"/>
</dbReference>
<dbReference type="PROSITE" id="PS50011">
    <property type="entry name" value="PROTEIN_KINASE_DOM"/>
    <property type="match status" value="1"/>
</dbReference>
<sequence>MDEPEMILVYEFMVNGNLSNRLFVTDCDSDPLPWKQRLQICIGVARGLHYLHVGVKHCIINGNVKSSNILLDEKWEAKLSDFRLSKIGPPSLSNKALIRVDTRSGGKASDNTVKVEEQMDLFYWTPKCIREGTINQIIDPYLTGKIAPECFNIYMDIATSCLRRKGTQRPTICEVEVGLEHALQMQESADLDPGIGGAHQYMYPILECTSTDSPPEEDESVCESGSSTSARLSLDTATPIGQ</sequence>
<proteinExistence type="predicted"/>
<accession>A0A2N9J6L2</accession>
<evidence type="ECO:0000259" key="2">
    <source>
        <dbReference type="PROSITE" id="PS50011"/>
    </source>
</evidence>
<dbReference type="PANTHER" id="PTHR27003">
    <property type="entry name" value="OS07G0166700 PROTEIN"/>
    <property type="match status" value="1"/>
</dbReference>
<name>A0A2N9J6L2_FAGSY</name>
<evidence type="ECO:0000256" key="1">
    <source>
        <dbReference type="SAM" id="MobiDB-lite"/>
    </source>
</evidence>
<dbReference type="InterPro" id="IPR045272">
    <property type="entry name" value="ANXUR1/2-like"/>
</dbReference>
<reference evidence="3" key="1">
    <citation type="submission" date="2018-02" db="EMBL/GenBank/DDBJ databases">
        <authorList>
            <person name="Cohen D.B."/>
            <person name="Kent A.D."/>
        </authorList>
    </citation>
    <scope>NUCLEOTIDE SEQUENCE</scope>
</reference>
<dbReference type="Pfam" id="PF07714">
    <property type="entry name" value="PK_Tyr_Ser-Thr"/>
    <property type="match status" value="1"/>
</dbReference>
<dbReference type="AlphaFoldDB" id="A0A2N9J6L2"/>
<dbReference type="InterPro" id="IPR001245">
    <property type="entry name" value="Ser-Thr/Tyr_kinase_cat_dom"/>
</dbReference>